<sequence length="282" mass="33620">MSRWFKNLIKKKNKDKDKDKDKEEKEKNLKKNNEDQNTQNIASKLLNLQKIQEIRQLWNEFSQLNDEDSKQNLLNQIVPTFYEYFYTEENKNSIKEFGDTRNFSFVIAKYFINLLIKLTKEINSSDPNLLSKIINFPINHQNNLYYFQLSATLLLLSQQEINIESLLNSKLTLNLLNFLKLFSQFNLNQISYEENNNQEKNENRNETENDFILLFVDILQENSKNQKSIDQLIQSDTLIILFEIINSNSNKNYLIKKLQNVSQLILSQFMNENLIFYIQTKT</sequence>
<dbReference type="AlphaFoldDB" id="A0A9Q0LER3"/>
<accession>A0A9Q0LER3</accession>
<evidence type="ECO:0000313" key="3">
    <source>
        <dbReference type="Proteomes" id="UP001149090"/>
    </source>
</evidence>
<evidence type="ECO:0000313" key="2">
    <source>
        <dbReference type="EMBL" id="KAJ5069890.1"/>
    </source>
</evidence>
<reference evidence="2" key="1">
    <citation type="submission" date="2022-10" db="EMBL/GenBank/DDBJ databases">
        <title>Novel sulphate-reducing endosymbionts in the free-living metamonad Anaeramoeba.</title>
        <authorList>
            <person name="Jerlstrom-Hultqvist J."/>
            <person name="Cepicka I."/>
            <person name="Gallot-Lavallee L."/>
            <person name="Salas-Leiva D."/>
            <person name="Curtis B.A."/>
            <person name="Zahonova K."/>
            <person name="Pipaliya S."/>
            <person name="Dacks J."/>
            <person name="Roger A.J."/>
        </authorList>
    </citation>
    <scope>NUCLEOTIDE SEQUENCE</scope>
    <source>
        <strain evidence="2">BMAN</strain>
    </source>
</reference>
<organism evidence="2 3">
    <name type="scientific">Anaeramoeba ignava</name>
    <name type="common">Anaerobic marine amoeba</name>
    <dbReference type="NCBI Taxonomy" id="1746090"/>
    <lineage>
        <taxon>Eukaryota</taxon>
        <taxon>Metamonada</taxon>
        <taxon>Anaeramoebidae</taxon>
        <taxon>Anaeramoeba</taxon>
    </lineage>
</organism>
<comment type="caution">
    <text evidence="2">The sequence shown here is derived from an EMBL/GenBank/DDBJ whole genome shotgun (WGS) entry which is preliminary data.</text>
</comment>
<feature type="compositionally biased region" description="Basic and acidic residues" evidence="1">
    <location>
        <begin position="14"/>
        <end position="34"/>
    </location>
</feature>
<keyword evidence="3" id="KW-1185">Reference proteome</keyword>
<proteinExistence type="predicted"/>
<gene>
    <name evidence="2" type="ORF">M0811_11402</name>
</gene>
<evidence type="ECO:0000256" key="1">
    <source>
        <dbReference type="SAM" id="MobiDB-lite"/>
    </source>
</evidence>
<name>A0A9Q0LER3_ANAIG</name>
<feature type="region of interest" description="Disordered" evidence="1">
    <location>
        <begin position="1"/>
        <end position="36"/>
    </location>
</feature>
<protein>
    <submittedName>
        <fullName evidence="2">Beach domain-containing protein</fullName>
    </submittedName>
</protein>
<dbReference type="OrthoDB" id="10018316at2759"/>
<dbReference type="Proteomes" id="UP001149090">
    <property type="component" value="Unassembled WGS sequence"/>
</dbReference>
<dbReference type="EMBL" id="JAPDFW010000101">
    <property type="protein sequence ID" value="KAJ5069890.1"/>
    <property type="molecule type" value="Genomic_DNA"/>
</dbReference>